<evidence type="ECO:0000313" key="1">
    <source>
        <dbReference type="EMBL" id="MEQ2286998.1"/>
    </source>
</evidence>
<protein>
    <submittedName>
        <fullName evidence="1">Uncharacterized protein</fullName>
    </submittedName>
</protein>
<organism evidence="1 2">
    <name type="scientific">Ameca splendens</name>
    <dbReference type="NCBI Taxonomy" id="208324"/>
    <lineage>
        <taxon>Eukaryota</taxon>
        <taxon>Metazoa</taxon>
        <taxon>Chordata</taxon>
        <taxon>Craniata</taxon>
        <taxon>Vertebrata</taxon>
        <taxon>Euteleostomi</taxon>
        <taxon>Actinopterygii</taxon>
        <taxon>Neopterygii</taxon>
        <taxon>Teleostei</taxon>
        <taxon>Neoteleostei</taxon>
        <taxon>Acanthomorphata</taxon>
        <taxon>Ovalentaria</taxon>
        <taxon>Atherinomorphae</taxon>
        <taxon>Cyprinodontiformes</taxon>
        <taxon>Goodeidae</taxon>
        <taxon>Ameca</taxon>
    </lineage>
</organism>
<keyword evidence="2" id="KW-1185">Reference proteome</keyword>
<accession>A0ABV0Y092</accession>
<gene>
    <name evidence="1" type="ORF">AMECASPLE_008023</name>
</gene>
<name>A0ABV0Y092_9TELE</name>
<dbReference type="Proteomes" id="UP001469553">
    <property type="component" value="Unassembled WGS sequence"/>
</dbReference>
<evidence type="ECO:0000313" key="2">
    <source>
        <dbReference type="Proteomes" id="UP001469553"/>
    </source>
</evidence>
<dbReference type="EMBL" id="JAHRIP010019227">
    <property type="protein sequence ID" value="MEQ2286998.1"/>
    <property type="molecule type" value="Genomic_DNA"/>
</dbReference>
<sequence>MLLTADESLTDAGVLTVLNAGVVAVDLRLMKIVHSSNLVLNQAFLRLEVFPPAVLAQISHDLLTVPAATDVLTLLCMQCCVHVWHGKLPTLPLPQCHNDAFRH</sequence>
<reference evidence="1 2" key="1">
    <citation type="submission" date="2021-06" db="EMBL/GenBank/DDBJ databases">
        <authorList>
            <person name="Palmer J.M."/>
        </authorList>
    </citation>
    <scope>NUCLEOTIDE SEQUENCE [LARGE SCALE GENOMIC DNA]</scope>
    <source>
        <strain evidence="1 2">AS_MEX2019</strain>
        <tissue evidence="1">Muscle</tissue>
    </source>
</reference>
<proteinExistence type="predicted"/>
<comment type="caution">
    <text evidence="1">The sequence shown here is derived from an EMBL/GenBank/DDBJ whole genome shotgun (WGS) entry which is preliminary data.</text>
</comment>